<dbReference type="Proteomes" id="UP000007820">
    <property type="component" value="Unassembled WGS sequence"/>
</dbReference>
<protein>
    <recommendedName>
        <fullName evidence="4 9">N-(5'-phosphoribosyl)anthranilate isomerase</fullName>
        <shortName evidence="9">PRAI</shortName>
        <ecNumber evidence="3 9">5.3.1.24</ecNumber>
    </recommendedName>
</protein>
<dbReference type="Pfam" id="PF00697">
    <property type="entry name" value="PRAI"/>
    <property type="match status" value="1"/>
</dbReference>
<dbReference type="Proteomes" id="UP000010862">
    <property type="component" value="Chromosome 2"/>
</dbReference>
<proteinExistence type="inferred from homology"/>
<evidence type="ECO:0000256" key="10">
    <source>
        <dbReference type="SAM" id="MobiDB-lite"/>
    </source>
</evidence>
<evidence type="ECO:0000256" key="3">
    <source>
        <dbReference type="ARBA" id="ARBA00012572"/>
    </source>
</evidence>
<dbReference type="EC" id="5.3.1.24" evidence="3 9"/>
<name>F9D5X0_PREDD</name>
<evidence type="ECO:0000256" key="2">
    <source>
        <dbReference type="ARBA" id="ARBA00004664"/>
    </source>
</evidence>
<dbReference type="PATRIC" id="fig|908937.9.peg.2189"/>
<accession>F9D5X0</accession>
<dbReference type="RefSeq" id="WP_005847119.1">
    <property type="nucleotide sequence ID" value="NC_019968.1"/>
</dbReference>
<dbReference type="GO" id="GO:0000162">
    <property type="term" value="P:L-tryptophan biosynthetic process"/>
    <property type="evidence" value="ECO:0007669"/>
    <property type="project" value="UniProtKB-UniRule"/>
</dbReference>
<dbReference type="InterPro" id="IPR013785">
    <property type="entry name" value="Aldolase_TIM"/>
</dbReference>
<dbReference type="SUPFAM" id="SSF51366">
    <property type="entry name" value="Ribulose-phoshate binding barrel"/>
    <property type="match status" value="1"/>
</dbReference>
<evidence type="ECO:0000256" key="8">
    <source>
        <dbReference type="ARBA" id="ARBA00023235"/>
    </source>
</evidence>
<dbReference type="STRING" id="908937.Prede_2065"/>
<feature type="compositionally biased region" description="Low complexity" evidence="10">
    <location>
        <begin position="60"/>
        <end position="73"/>
    </location>
</feature>
<dbReference type="PANTHER" id="PTHR42894:SF1">
    <property type="entry name" value="N-(5'-PHOSPHORIBOSYL)ANTHRANILATE ISOMERASE"/>
    <property type="match status" value="1"/>
</dbReference>
<dbReference type="UniPathway" id="UPA00035">
    <property type="reaction ID" value="UER00042"/>
</dbReference>
<organism evidence="13 14">
    <name type="scientific">Prevotella dentalis (strain ATCC 49559 / DSM 3688 / JCM 13448 / NCTC 12043 / ES 2772)</name>
    <name type="common">Mitsuokella dentalis</name>
    <dbReference type="NCBI Taxonomy" id="908937"/>
    <lineage>
        <taxon>Bacteria</taxon>
        <taxon>Pseudomonadati</taxon>
        <taxon>Bacteroidota</taxon>
        <taxon>Bacteroidia</taxon>
        <taxon>Bacteroidales</taxon>
        <taxon>Prevotellaceae</taxon>
        <taxon>Prevotella</taxon>
    </lineage>
</organism>
<evidence type="ECO:0000256" key="9">
    <source>
        <dbReference type="HAMAP-Rule" id="MF_00135"/>
    </source>
</evidence>
<feature type="domain" description="N-(5'phosphoribosyl) anthranilate isomerase (PRAI)" evidence="11">
    <location>
        <begin position="87"/>
        <end position="252"/>
    </location>
</feature>
<dbReference type="GO" id="GO:0004640">
    <property type="term" value="F:phosphoribosylanthranilate isomerase activity"/>
    <property type="evidence" value="ECO:0007669"/>
    <property type="project" value="UniProtKB-UniRule"/>
</dbReference>
<comment type="similarity">
    <text evidence="9">Belongs to the TrpF family.</text>
</comment>
<evidence type="ECO:0000313" key="12">
    <source>
        <dbReference type="EMBL" id="AGB29342.1"/>
    </source>
</evidence>
<dbReference type="InterPro" id="IPR001240">
    <property type="entry name" value="PRAI_dom"/>
</dbReference>
<reference evidence="13 14" key="1">
    <citation type="submission" date="2011-04" db="EMBL/GenBank/DDBJ databases">
        <authorList>
            <person name="Muzny D."/>
            <person name="Qin X."/>
            <person name="Deng J."/>
            <person name="Jiang H."/>
            <person name="Liu Y."/>
            <person name="Qu J."/>
            <person name="Song X.-Z."/>
            <person name="Zhang L."/>
            <person name="Thornton R."/>
            <person name="Coyle M."/>
            <person name="Francisco L."/>
            <person name="Jackson L."/>
            <person name="Javaid M."/>
            <person name="Korchina V."/>
            <person name="Kovar C."/>
            <person name="Mata R."/>
            <person name="Mathew T."/>
            <person name="Ngo R."/>
            <person name="Nguyen L."/>
            <person name="Nguyen N."/>
            <person name="Okwuonu G."/>
            <person name="Ongeri F."/>
            <person name="Pham C."/>
            <person name="Simmons D."/>
            <person name="Wilczek-Boney K."/>
            <person name="Hale W."/>
            <person name="Jakkamsetti A."/>
            <person name="Pham P."/>
            <person name="Ruth R."/>
            <person name="San Lucas F."/>
            <person name="Warren J."/>
            <person name="Zhang J."/>
            <person name="Zhao Z."/>
            <person name="Zhou C."/>
            <person name="Zhu D."/>
            <person name="Lee S."/>
            <person name="Bess C."/>
            <person name="Blankenburg K."/>
            <person name="Forbes L."/>
            <person name="Fu Q."/>
            <person name="Gubbala S."/>
            <person name="Hirani K."/>
            <person name="Jayaseelan J.C."/>
            <person name="Lara F."/>
            <person name="Munidasa M."/>
            <person name="Palculict T."/>
            <person name="Patil S."/>
            <person name="Pu L.-L."/>
            <person name="Saada N."/>
            <person name="Tang L."/>
            <person name="Weissenberger G."/>
            <person name="Zhu Y."/>
            <person name="Hemphill L."/>
            <person name="Shang Y."/>
            <person name="Youmans B."/>
            <person name="Ayvaz T."/>
            <person name="Ross M."/>
            <person name="Santibanez J."/>
            <person name="Aqrawi P."/>
            <person name="Gross S."/>
            <person name="Joshi V."/>
            <person name="Fowler G."/>
            <person name="Nazareth L."/>
            <person name="Reid J."/>
            <person name="Worley K."/>
            <person name="Petrosino J."/>
            <person name="Highlander S."/>
            <person name="Gibbs R."/>
        </authorList>
    </citation>
    <scope>NUCLEOTIDE SEQUENCE [LARGE SCALE GENOMIC DNA]</scope>
    <source>
        <strain evidence="13 14">DSM 3688</strain>
    </source>
</reference>
<dbReference type="InterPro" id="IPR044643">
    <property type="entry name" value="TrpF_fam"/>
</dbReference>
<feature type="compositionally biased region" description="Polar residues" evidence="10">
    <location>
        <begin position="75"/>
        <end position="90"/>
    </location>
</feature>
<reference evidence="12" key="2">
    <citation type="submission" date="2012-02" db="EMBL/GenBank/DDBJ databases">
        <title>Complete sequence of chromosome 2 of Prevotella dentalis DSM 3688.</title>
        <authorList>
            <consortium name="US DOE Joint Genome Institute (JGI-PGF)"/>
            <person name="Lucas S."/>
            <person name="Copeland A."/>
            <person name="Lapidus A."/>
            <person name="Glavina del Rio T."/>
            <person name="Dalin E."/>
            <person name="Tice H."/>
            <person name="Bruce D."/>
            <person name="Goodwin L."/>
            <person name="Pitluck S."/>
            <person name="Peters L."/>
            <person name="Mikhailova N."/>
            <person name="Chertkov O."/>
            <person name="Kyrpides N."/>
            <person name="Mavromatis K."/>
            <person name="Ivanova N."/>
            <person name="Brettin T."/>
            <person name="Detter J.C."/>
            <person name="Han C."/>
            <person name="Larimer F."/>
            <person name="Land M."/>
            <person name="Hauser L."/>
            <person name="Markowitz V."/>
            <person name="Cheng J.-F."/>
            <person name="Hugenholtz P."/>
            <person name="Woyke T."/>
            <person name="Wu D."/>
            <person name="Gronow S."/>
            <person name="Wellnitz S."/>
            <person name="Brambilla E."/>
            <person name="Klenk H.-P."/>
            <person name="Eisen J.A."/>
        </authorList>
    </citation>
    <scope>NUCLEOTIDE SEQUENCE</scope>
    <source>
        <strain evidence="12">DSM 3688</strain>
    </source>
</reference>
<evidence type="ECO:0000313" key="13">
    <source>
        <dbReference type="EMBL" id="EGQ12731.1"/>
    </source>
</evidence>
<dbReference type="OrthoDB" id="9786954at2"/>
<keyword evidence="6 9" id="KW-0822">Tryptophan biosynthesis</keyword>
<evidence type="ECO:0000256" key="7">
    <source>
        <dbReference type="ARBA" id="ARBA00023141"/>
    </source>
</evidence>
<dbReference type="HOGENOM" id="CLU_076364_1_2_10"/>
<evidence type="ECO:0000259" key="11">
    <source>
        <dbReference type="Pfam" id="PF00697"/>
    </source>
</evidence>
<dbReference type="InterPro" id="IPR011060">
    <property type="entry name" value="RibuloseP-bd_barrel"/>
</dbReference>
<evidence type="ECO:0000256" key="5">
    <source>
        <dbReference type="ARBA" id="ARBA00022605"/>
    </source>
</evidence>
<evidence type="ECO:0000256" key="6">
    <source>
        <dbReference type="ARBA" id="ARBA00022822"/>
    </source>
</evidence>
<dbReference type="AlphaFoldDB" id="F9D5X0"/>
<comment type="catalytic activity">
    <reaction evidence="1 9">
        <text>N-(5-phospho-beta-D-ribosyl)anthranilate = 1-(2-carboxyphenylamino)-1-deoxy-D-ribulose 5-phosphate</text>
        <dbReference type="Rhea" id="RHEA:21540"/>
        <dbReference type="ChEBI" id="CHEBI:18277"/>
        <dbReference type="ChEBI" id="CHEBI:58613"/>
        <dbReference type="EC" id="5.3.1.24"/>
    </reaction>
</comment>
<dbReference type="PANTHER" id="PTHR42894">
    <property type="entry name" value="N-(5'-PHOSPHORIBOSYL)ANTHRANILATE ISOMERASE"/>
    <property type="match status" value="1"/>
</dbReference>
<keyword evidence="7 9" id="KW-0057">Aromatic amino acid biosynthesis</keyword>
<feature type="region of interest" description="Disordered" evidence="10">
    <location>
        <begin position="57"/>
        <end position="92"/>
    </location>
</feature>
<gene>
    <name evidence="9 13" type="primary">trpF</name>
    <name evidence="12" type="ordered locus">Prede_2065</name>
    <name evidence="13" type="ORF">HMPREF9136_2248</name>
</gene>
<evidence type="ECO:0000313" key="15">
    <source>
        <dbReference type="Proteomes" id="UP000010862"/>
    </source>
</evidence>
<sequence length="258" mass="28399">MIIKVCGMRDAENIREVAALGVDMMGFVFWPESPRFVRMVSSQAGIIPDYSEERFRQAHAASAASGPESPGPEVQDSNLKPQGSKFQVPSSKAPAPARVGVFVDEMPQTIVTRVYNYKLDYVQLHGEESRVMIENLRSTLVPDIAPGIKIIKALGIGSREDVARARDYEGAVDLFLFDTHGPTQGGSGRQFDWSVLDAYDGNTPFLLSGGIGPDDAARIRAFRHPQFAGVDLNSRFETEPGLKDVERLRAFIWAIQNS</sequence>
<dbReference type="Gene3D" id="3.20.20.70">
    <property type="entry name" value="Aldolase class I"/>
    <property type="match status" value="1"/>
</dbReference>
<dbReference type="KEGG" id="pdt:Prede_2065"/>
<evidence type="ECO:0000256" key="4">
    <source>
        <dbReference type="ARBA" id="ARBA00022272"/>
    </source>
</evidence>
<dbReference type="HAMAP" id="MF_00135">
    <property type="entry name" value="PRAI"/>
    <property type="match status" value="1"/>
</dbReference>
<evidence type="ECO:0000313" key="14">
    <source>
        <dbReference type="Proteomes" id="UP000007820"/>
    </source>
</evidence>
<dbReference type="EMBL" id="CP003369">
    <property type="protein sequence ID" value="AGB29342.1"/>
    <property type="molecule type" value="Genomic_DNA"/>
</dbReference>
<comment type="pathway">
    <text evidence="2 9">Amino-acid biosynthesis; L-tryptophan biosynthesis; L-tryptophan from chorismate: step 3/5.</text>
</comment>
<dbReference type="CDD" id="cd00405">
    <property type="entry name" value="PRAI"/>
    <property type="match status" value="1"/>
</dbReference>
<dbReference type="eggNOG" id="COG0135">
    <property type="taxonomic scope" value="Bacteria"/>
</dbReference>
<keyword evidence="5 9" id="KW-0028">Amino-acid biosynthesis</keyword>
<keyword evidence="15" id="KW-1185">Reference proteome</keyword>
<dbReference type="EMBL" id="AFPW01000038">
    <property type="protein sequence ID" value="EGQ12731.1"/>
    <property type="molecule type" value="Genomic_DNA"/>
</dbReference>
<evidence type="ECO:0000256" key="1">
    <source>
        <dbReference type="ARBA" id="ARBA00001164"/>
    </source>
</evidence>
<keyword evidence="8 9" id="KW-0413">Isomerase</keyword>